<dbReference type="GO" id="GO:0102810">
    <property type="term" value="F:glutarate-semialdehyde dehydrogenase (NADP+) activity"/>
    <property type="evidence" value="ECO:0007669"/>
    <property type="project" value="UniProtKB-EC"/>
</dbReference>
<name>A0A841AG87_9MICO</name>
<dbReference type="InterPro" id="IPR016161">
    <property type="entry name" value="Ald_DH/histidinol_DH"/>
</dbReference>
<evidence type="ECO:0000313" key="4">
    <source>
        <dbReference type="Proteomes" id="UP000588158"/>
    </source>
</evidence>
<evidence type="ECO:0000256" key="1">
    <source>
        <dbReference type="ARBA" id="ARBA00023002"/>
    </source>
</evidence>
<evidence type="ECO:0000259" key="2">
    <source>
        <dbReference type="Pfam" id="PF00171"/>
    </source>
</evidence>
<feature type="domain" description="Aldehyde dehydrogenase" evidence="2">
    <location>
        <begin position="3"/>
        <end position="329"/>
    </location>
</feature>
<dbReference type="EMBL" id="JACHLZ010000001">
    <property type="protein sequence ID" value="MBB5833003.1"/>
    <property type="molecule type" value="Genomic_DNA"/>
</dbReference>
<accession>A0A841AG87</accession>
<dbReference type="SUPFAM" id="SSF53720">
    <property type="entry name" value="ALDH-like"/>
    <property type="match status" value="1"/>
</dbReference>
<keyword evidence="1 3" id="KW-0560">Oxidoreductase</keyword>
<protein>
    <submittedName>
        <fullName evidence="3">Succinate-semialdehyde dehydrogenase/glutarate-semialdehyde dehydrogenase</fullName>
        <ecNumber evidence="3">1.2.1.16</ecNumber>
        <ecNumber evidence="3">1.2.1.20</ecNumber>
        <ecNumber evidence="3">1.2.1.79</ecNumber>
    </submittedName>
</protein>
<dbReference type="EC" id="1.2.1.16" evidence="3"/>
<organism evidence="3 4">
    <name type="scientific">Brachybacterium aquaticum</name>
    <dbReference type="NCBI Taxonomy" id="1432564"/>
    <lineage>
        <taxon>Bacteria</taxon>
        <taxon>Bacillati</taxon>
        <taxon>Actinomycetota</taxon>
        <taxon>Actinomycetes</taxon>
        <taxon>Micrococcales</taxon>
        <taxon>Dermabacteraceae</taxon>
        <taxon>Brachybacterium</taxon>
    </lineage>
</organism>
<evidence type="ECO:0000313" key="3">
    <source>
        <dbReference type="EMBL" id="MBB5833003.1"/>
    </source>
</evidence>
<dbReference type="InterPro" id="IPR015590">
    <property type="entry name" value="Aldehyde_DH_dom"/>
</dbReference>
<dbReference type="EC" id="1.2.1.79" evidence="3"/>
<dbReference type="Proteomes" id="UP000588158">
    <property type="component" value="Unassembled WGS sequence"/>
</dbReference>
<dbReference type="EC" id="1.2.1.20" evidence="3"/>
<comment type="caution">
    <text evidence="3">The sequence shown here is derived from an EMBL/GenBank/DDBJ whole genome shotgun (WGS) entry which is preliminary data.</text>
</comment>
<dbReference type="InterPro" id="IPR047110">
    <property type="entry name" value="GABD/Sad-like"/>
</dbReference>
<dbReference type="GO" id="GO:0036243">
    <property type="term" value="F:succinate-semialdehyde dehydrogenase (NADP+) activity"/>
    <property type="evidence" value="ECO:0007669"/>
    <property type="project" value="UniProtKB-EC"/>
</dbReference>
<sequence>MAYQSIDPMSGEEVFPAPTATDAEVEQALATAHEAFRSWSALSFAERAEPIRRAAALFRERAEELGALQTAEMGMPIGFSVMMSGEMIADMLEYYADNAESFVADEPIAAAPEGGTDYLSHEPMGIIYAIEFWNVPYYQPVRPACGNLMAGNVVILKHASNVPGCANAVADIFREAGLPEGVFTNLYASHAQSDATIADSRVRGVTLTGSDAAGARIAEKADVAIKPAVLELGGSDPMVVLEDADLAVTAQCSMFRFLNAGQACISNKRIIVAGEIFDEYLEQFRFLGDSMVAGDPKDQATTYGPMVSVQAADEVRDQIRRAVEAGATAV</sequence>
<dbReference type="PANTHER" id="PTHR43217:SF2">
    <property type="entry name" value="SUCCINATE-SEMIALDEHYDE DEHYDROGENASE [NADP(+)]"/>
    <property type="match status" value="1"/>
</dbReference>
<dbReference type="Pfam" id="PF00171">
    <property type="entry name" value="Aldedh"/>
    <property type="match status" value="1"/>
</dbReference>
<dbReference type="PANTHER" id="PTHR43217">
    <property type="entry name" value="SUCCINATE SEMIALDEHYDE DEHYDROGENASE [NAD(P)+] SAD"/>
    <property type="match status" value="1"/>
</dbReference>
<keyword evidence="4" id="KW-1185">Reference proteome</keyword>
<gene>
    <name evidence="3" type="ORF">HNR70_002816</name>
</gene>
<dbReference type="InterPro" id="IPR016163">
    <property type="entry name" value="Ald_DH_C"/>
</dbReference>
<dbReference type="Gene3D" id="3.40.605.10">
    <property type="entry name" value="Aldehyde Dehydrogenase, Chain A, domain 1"/>
    <property type="match status" value="1"/>
</dbReference>
<dbReference type="InterPro" id="IPR016162">
    <property type="entry name" value="Ald_DH_N"/>
</dbReference>
<dbReference type="GO" id="GO:0004777">
    <property type="term" value="F:succinate-semialdehyde dehydrogenase (NAD+) activity"/>
    <property type="evidence" value="ECO:0007669"/>
    <property type="project" value="TreeGrafter"/>
</dbReference>
<proteinExistence type="predicted"/>
<dbReference type="Gene3D" id="3.40.309.10">
    <property type="entry name" value="Aldehyde Dehydrogenase, Chain A, domain 2"/>
    <property type="match status" value="1"/>
</dbReference>
<reference evidence="3 4" key="1">
    <citation type="submission" date="2020-08" db="EMBL/GenBank/DDBJ databases">
        <title>Sequencing the genomes of 1000 actinobacteria strains.</title>
        <authorList>
            <person name="Klenk H.-P."/>
        </authorList>
    </citation>
    <scope>NUCLEOTIDE SEQUENCE [LARGE SCALE GENOMIC DNA]</scope>
    <source>
        <strain evidence="3 4">DSM 28796</strain>
    </source>
</reference>
<dbReference type="AlphaFoldDB" id="A0A841AG87"/>